<gene>
    <name evidence="1" type="ORF">EDC19_2536</name>
</gene>
<keyword evidence="2" id="KW-1185">Reference proteome</keyword>
<name>A0A4V2PZA7_9FIRM</name>
<accession>A0A4V2PZA7</accession>
<reference evidence="1 2" key="1">
    <citation type="submission" date="2019-03" db="EMBL/GenBank/DDBJ databases">
        <title>Genomic Encyclopedia of Type Strains, Phase IV (KMG-IV): sequencing the most valuable type-strain genomes for metagenomic binning, comparative biology and taxonomic classification.</title>
        <authorList>
            <person name="Goeker M."/>
        </authorList>
    </citation>
    <scope>NUCLEOTIDE SEQUENCE [LARGE SCALE GENOMIC DNA]</scope>
    <source>
        <strain evidence="1 2">DSM 24176</strain>
    </source>
</reference>
<comment type="caution">
    <text evidence="1">The sequence shown here is derived from an EMBL/GenBank/DDBJ whole genome shotgun (WGS) entry which is preliminary data.</text>
</comment>
<evidence type="ECO:0000313" key="2">
    <source>
        <dbReference type="Proteomes" id="UP000294545"/>
    </source>
</evidence>
<organism evidence="1 2">
    <name type="scientific">Natranaerovirga hydrolytica</name>
    <dbReference type="NCBI Taxonomy" id="680378"/>
    <lineage>
        <taxon>Bacteria</taxon>
        <taxon>Bacillati</taxon>
        <taxon>Bacillota</taxon>
        <taxon>Clostridia</taxon>
        <taxon>Lachnospirales</taxon>
        <taxon>Natranaerovirgaceae</taxon>
        <taxon>Natranaerovirga</taxon>
    </lineage>
</organism>
<dbReference type="AlphaFoldDB" id="A0A4V2PZA7"/>
<proteinExistence type="predicted"/>
<protein>
    <submittedName>
        <fullName evidence="1">Uncharacterized protein</fullName>
    </submittedName>
</protein>
<dbReference type="Proteomes" id="UP000294545">
    <property type="component" value="Unassembled WGS sequence"/>
</dbReference>
<dbReference type="RefSeq" id="WP_207668998.1">
    <property type="nucleotide sequence ID" value="NZ_SMGQ01000016.1"/>
</dbReference>
<dbReference type="EMBL" id="SMGQ01000016">
    <property type="protein sequence ID" value="TCK89121.1"/>
    <property type="molecule type" value="Genomic_DNA"/>
</dbReference>
<sequence>MLFQGQYRFFGTHADRVKKLTSEFDANKHKLFSTVHEVFQLAPIVGFLYTRKADLNKDIPGDISIFDAEMSRHKDIFQFNYHLIILLDEKHEPNFETRVDKAFRFYGTDKAAPDEELYEQYARGGVDVLYEKLIEPSTSPDDYTKNLYEFMEDFESRYGQNTDEILDLCQIARG</sequence>
<evidence type="ECO:0000313" key="1">
    <source>
        <dbReference type="EMBL" id="TCK89121.1"/>
    </source>
</evidence>